<dbReference type="AlphaFoldDB" id="A0A8J6TWF7"/>
<organism evidence="1 2">
    <name type="scientific">Candidatus Desulfatibia vada</name>
    <dbReference type="NCBI Taxonomy" id="2841696"/>
    <lineage>
        <taxon>Bacteria</taxon>
        <taxon>Pseudomonadati</taxon>
        <taxon>Thermodesulfobacteriota</taxon>
        <taxon>Desulfobacteria</taxon>
        <taxon>Desulfobacterales</taxon>
        <taxon>Desulfobacterales incertae sedis</taxon>
        <taxon>Candidatus Desulfatibia</taxon>
    </lineage>
</organism>
<evidence type="ECO:0000313" key="2">
    <source>
        <dbReference type="Proteomes" id="UP000605201"/>
    </source>
</evidence>
<reference evidence="1 2" key="1">
    <citation type="submission" date="2020-08" db="EMBL/GenBank/DDBJ databases">
        <title>Bridging the membrane lipid divide: bacteria of the FCB group superphylum have the potential to synthesize archaeal ether lipids.</title>
        <authorList>
            <person name="Villanueva L."/>
            <person name="Von Meijenfeldt F.A.B."/>
            <person name="Westbye A.B."/>
            <person name="Yadav S."/>
            <person name="Hopmans E.C."/>
            <person name="Dutilh B.E."/>
            <person name="Sinninghe Damste J.S."/>
        </authorList>
    </citation>
    <scope>NUCLEOTIDE SEQUENCE [LARGE SCALE GENOMIC DNA]</scope>
    <source>
        <strain evidence="1">NIOZ-UU17</strain>
    </source>
</reference>
<name>A0A8J6TWF7_9BACT</name>
<protein>
    <submittedName>
        <fullName evidence="1">Uncharacterized protein</fullName>
    </submittedName>
</protein>
<sequence length="94" mass="11029">MSIIEVLNKTGQTESTVLREHLILTGLAKLSRYEAECALFEKKYGEALESFKERLNQKHQEEDFALEDDLMDWEFADAALKWWRSQIEELRHAG</sequence>
<gene>
    <name evidence="1" type="ORF">H8D96_20375</name>
</gene>
<accession>A0A8J6TWF7</accession>
<evidence type="ECO:0000313" key="1">
    <source>
        <dbReference type="EMBL" id="MBC8434272.1"/>
    </source>
</evidence>
<dbReference type="EMBL" id="JACNIG010000407">
    <property type="protein sequence ID" value="MBC8434272.1"/>
    <property type="molecule type" value="Genomic_DNA"/>
</dbReference>
<dbReference type="Proteomes" id="UP000605201">
    <property type="component" value="Unassembled WGS sequence"/>
</dbReference>
<comment type="caution">
    <text evidence="1">The sequence shown here is derived from an EMBL/GenBank/DDBJ whole genome shotgun (WGS) entry which is preliminary data.</text>
</comment>
<proteinExistence type="predicted"/>